<dbReference type="Pfam" id="PF00034">
    <property type="entry name" value="Cytochrom_C"/>
    <property type="match status" value="1"/>
</dbReference>
<dbReference type="SUPFAM" id="SSF46626">
    <property type="entry name" value="Cytochrome c"/>
    <property type="match status" value="1"/>
</dbReference>
<dbReference type="InterPro" id="IPR036909">
    <property type="entry name" value="Cyt_c-like_dom_sf"/>
</dbReference>
<evidence type="ECO:0000313" key="5">
    <source>
        <dbReference type="EMBL" id="SUZ92205.1"/>
    </source>
</evidence>
<evidence type="ECO:0000256" key="1">
    <source>
        <dbReference type="ARBA" id="ARBA00022617"/>
    </source>
</evidence>
<dbReference type="Gene3D" id="2.120.10.30">
    <property type="entry name" value="TolB, C-terminal domain"/>
    <property type="match status" value="1"/>
</dbReference>
<keyword evidence="2" id="KW-0479">Metal-binding</keyword>
<dbReference type="Gene3D" id="1.10.760.10">
    <property type="entry name" value="Cytochrome c-like domain"/>
    <property type="match status" value="1"/>
</dbReference>
<dbReference type="AlphaFoldDB" id="A0A381RK39"/>
<accession>A0A381RK39</accession>
<organism evidence="5">
    <name type="scientific">marine metagenome</name>
    <dbReference type="NCBI Taxonomy" id="408172"/>
    <lineage>
        <taxon>unclassified sequences</taxon>
        <taxon>metagenomes</taxon>
        <taxon>ecological metagenomes</taxon>
    </lineage>
</organism>
<dbReference type="GO" id="GO:0020037">
    <property type="term" value="F:heme binding"/>
    <property type="evidence" value="ECO:0007669"/>
    <property type="project" value="InterPro"/>
</dbReference>
<dbReference type="InterPro" id="IPR051459">
    <property type="entry name" value="Cytochrome_c-type_DH"/>
</dbReference>
<proteinExistence type="predicted"/>
<dbReference type="SUPFAM" id="SSF50952">
    <property type="entry name" value="Soluble quinoprotein glucose dehydrogenase"/>
    <property type="match status" value="1"/>
</dbReference>
<dbReference type="EMBL" id="UINC01002040">
    <property type="protein sequence ID" value="SUZ92205.1"/>
    <property type="molecule type" value="Genomic_DNA"/>
</dbReference>
<gene>
    <name evidence="5" type="ORF">METZ01_LOCUS45059</name>
</gene>
<dbReference type="GO" id="GO:0046872">
    <property type="term" value="F:metal ion binding"/>
    <property type="evidence" value="ECO:0007669"/>
    <property type="project" value="UniProtKB-KW"/>
</dbReference>
<dbReference type="InterPro" id="IPR011042">
    <property type="entry name" value="6-blade_b-propeller_TolB-like"/>
</dbReference>
<dbReference type="PANTHER" id="PTHR35008:SF8">
    <property type="entry name" value="ALCOHOL DEHYDROGENASE CYTOCHROME C SUBUNIT"/>
    <property type="match status" value="1"/>
</dbReference>
<dbReference type="InterPro" id="IPR009056">
    <property type="entry name" value="Cyt_c-like_dom"/>
</dbReference>
<feature type="domain" description="Cytochrome c" evidence="4">
    <location>
        <begin position="465"/>
        <end position="554"/>
    </location>
</feature>
<protein>
    <recommendedName>
        <fullName evidence="4">Cytochrome c domain-containing protein</fullName>
    </recommendedName>
</protein>
<dbReference type="Pfam" id="PF22807">
    <property type="entry name" value="TrAA12"/>
    <property type="match status" value="1"/>
</dbReference>
<dbReference type="GO" id="GO:0009055">
    <property type="term" value="F:electron transfer activity"/>
    <property type="evidence" value="ECO:0007669"/>
    <property type="project" value="InterPro"/>
</dbReference>
<evidence type="ECO:0000256" key="2">
    <source>
        <dbReference type="ARBA" id="ARBA00022723"/>
    </source>
</evidence>
<dbReference type="PANTHER" id="PTHR35008">
    <property type="entry name" value="BLL4482 PROTEIN-RELATED"/>
    <property type="match status" value="1"/>
</dbReference>
<dbReference type="PROSITE" id="PS51007">
    <property type="entry name" value="CYTC"/>
    <property type="match status" value="1"/>
</dbReference>
<dbReference type="InterPro" id="IPR011041">
    <property type="entry name" value="Quinoprot_gluc/sorb_DH_b-prop"/>
</dbReference>
<reference evidence="5" key="1">
    <citation type="submission" date="2018-05" db="EMBL/GenBank/DDBJ databases">
        <authorList>
            <person name="Lanie J.A."/>
            <person name="Ng W.-L."/>
            <person name="Kazmierczak K.M."/>
            <person name="Andrzejewski T.M."/>
            <person name="Davidsen T.M."/>
            <person name="Wayne K.J."/>
            <person name="Tettelin H."/>
            <person name="Glass J.I."/>
            <person name="Rusch D."/>
            <person name="Podicherti R."/>
            <person name="Tsui H.-C.T."/>
            <person name="Winkler M.E."/>
        </authorList>
    </citation>
    <scope>NUCLEOTIDE SEQUENCE</scope>
</reference>
<evidence type="ECO:0000259" key="4">
    <source>
        <dbReference type="PROSITE" id="PS51007"/>
    </source>
</evidence>
<keyword evidence="1" id="KW-0349">Heme</keyword>
<keyword evidence="3" id="KW-0408">Iron</keyword>
<sequence length="582" mass="66169">MKQNLKFTFFRGLAVIILLSFIQCNKVEDPGGLFLPKGFVSTVYVDGIEEKVRHMIVNDKGDLYVKLRRQGEDGAIAAIRDANKDGVKDSLIKFGSYHMTQRGSYSTGIAIYKDYLYFSSELTVYRYKLDPDKLVPSGDPEIIFYDDHAHGSHEHMGKPIAIDDKGYIYIPFGSPNNACQNPKRTPMIPGEDPCPILKDHAGIWRFDAEKIGQTQKDGELYASGLRSIVALEWNKEDKHLYSVVHGRDDLTRLWPNKINKWNSALLPSEEFVRIEKGDHFGWPYCYYDQIQGKKVLAPEYGGDGNIIGRCDQYKDPIIGFPGHWAPNDLVFYNGKHFPERYKNGAFIAFHGSTNRTPYPQSGYFVGFVPFKDGKPSGEYEVFADGFAKVDPIVSVKDAVYRPMSIAFSPDGSMYIGETVTGRIWRVEFEGERKNFGDEELAHMEERKKMTHIRTPDIINDRIVLETSKAGQHIYNQFCIACHQPDGKGDSGRFPSLIATDWVNGDKERLVRLTINGVEGTIEVNGENFDGFMPQHSFLTDKEIADVLTYIRTNFGNNSSPITFEEVKKFRKTNNRFKETLNK</sequence>
<dbReference type="InterPro" id="IPR054539">
    <property type="entry name" value="Beta-prop_PDH"/>
</dbReference>
<evidence type="ECO:0000256" key="3">
    <source>
        <dbReference type="ARBA" id="ARBA00023004"/>
    </source>
</evidence>
<name>A0A381RK39_9ZZZZ</name>